<feature type="region of interest" description="Disordered" evidence="1">
    <location>
        <begin position="1"/>
        <end position="20"/>
    </location>
</feature>
<proteinExistence type="predicted"/>
<evidence type="ECO:0000313" key="2">
    <source>
        <dbReference type="EMBL" id="OHU47171.1"/>
    </source>
</evidence>
<dbReference type="AlphaFoldDB" id="A0A1S1LFW2"/>
<organism evidence="2 3">
    <name type="scientific">Mycobacteroides chelonae</name>
    <name type="common">Mycobacterium chelonae</name>
    <dbReference type="NCBI Taxonomy" id="1774"/>
    <lineage>
        <taxon>Bacteria</taxon>
        <taxon>Bacillati</taxon>
        <taxon>Actinomycetota</taxon>
        <taxon>Actinomycetes</taxon>
        <taxon>Mycobacteriales</taxon>
        <taxon>Mycobacteriaceae</taxon>
        <taxon>Mycobacteroides</taxon>
    </lineage>
</organism>
<dbReference type="RefSeq" id="WP_070947789.1">
    <property type="nucleotide sequence ID" value="NZ_MLIQ01000042.1"/>
</dbReference>
<dbReference type="Proteomes" id="UP000180043">
    <property type="component" value="Unassembled WGS sequence"/>
</dbReference>
<dbReference type="Pfam" id="PF07505">
    <property type="entry name" value="DUF5131"/>
    <property type="match status" value="1"/>
</dbReference>
<dbReference type="InterPro" id="IPR011101">
    <property type="entry name" value="DUF5131"/>
</dbReference>
<evidence type="ECO:0000313" key="3">
    <source>
        <dbReference type="Proteomes" id="UP000180043"/>
    </source>
</evidence>
<sequence>MGATTDIEWTRDPDGTPGSTWGPVTGCEEVSPGCDHCYAKRQAERFRGVPGHYFENGFDVQLRPNMLDLPLSRKWSRPRRIFVNSMADLFHHKVADTYIAQVYAVMALAPQHTFLVFTKRHARMRSIMTSRDLSGTGAALSLEAMVRNVVDNRRGGEGRLDWPRGDDIVWPLPNVHLVVSVEDQEHAKLRLPYLMNTPAAVRGVSLEPMLAPVDLEPWLDPEAGECICPRVVVDYSAPQRYHPENLEVEHNPRCRANHGQALDWVVCGGESGGHARPMSAAWARSVRDQCVAAQVPFFFKQWGDYVPYGQMTVHARAQWELKHGPAALPESQPVRLGKKRAGCELDGQIWAQYPQSRAAGRAQMSTTTGGA</sequence>
<evidence type="ECO:0000256" key="1">
    <source>
        <dbReference type="SAM" id="MobiDB-lite"/>
    </source>
</evidence>
<accession>A0A1S1LFW2</accession>
<dbReference type="EMBL" id="MLIQ01000042">
    <property type="protein sequence ID" value="OHU47171.1"/>
    <property type="molecule type" value="Genomic_DNA"/>
</dbReference>
<protein>
    <recommendedName>
        <fullName evidence="4">Phage Gp37/Gp68 family protein</fullName>
    </recommendedName>
</protein>
<comment type="caution">
    <text evidence="2">The sequence shown here is derived from an EMBL/GenBank/DDBJ whole genome shotgun (WGS) entry which is preliminary data.</text>
</comment>
<evidence type="ECO:0008006" key="4">
    <source>
        <dbReference type="Google" id="ProtNLM"/>
    </source>
</evidence>
<name>A0A1S1LFW2_MYCCH</name>
<reference evidence="2 3" key="1">
    <citation type="submission" date="2016-10" db="EMBL/GenBank/DDBJ databases">
        <title>Evaluation of Human, Veterinary and Environmental Mycobacterium chelonae Isolates by Core Genome Phylogenomic Analysis, Targeted Gene Comparison, and Anti-microbial Susceptibility Patterns: A Tale of Mistaken Identities.</title>
        <authorList>
            <person name="Fogelson S.B."/>
            <person name="Camus A.C."/>
            <person name="Lorenz W."/>
            <person name="Vasireddy R."/>
            <person name="Vasireddy S."/>
            <person name="Smith T."/>
            <person name="Brown-Elliott B.A."/>
            <person name="Wallace R.J.Jr."/>
            <person name="Hasan N.A."/>
            <person name="Reischl U."/>
            <person name="Sanchez S."/>
        </authorList>
    </citation>
    <scope>NUCLEOTIDE SEQUENCE [LARGE SCALE GENOMIC DNA]</scope>
    <source>
        <strain evidence="2 3">15515</strain>
    </source>
</reference>
<gene>
    <name evidence="2" type="ORF">BKG82_26300</name>
</gene>